<gene>
    <name evidence="3" type="ORF">Tsubulata_015813</name>
</gene>
<protein>
    <recommendedName>
        <fullName evidence="2">LysM domain-containing protein</fullName>
    </recommendedName>
</protein>
<evidence type="ECO:0000256" key="1">
    <source>
        <dbReference type="SAM" id="MobiDB-lite"/>
    </source>
</evidence>
<dbReference type="Proteomes" id="UP001141552">
    <property type="component" value="Unassembled WGS sequence"/>
</dbReference>
<dbReference type="InterPro" id="IPR036779">
    <property type="entry name" value="LysM_dom_sf"/>
</dbReference>
<feature type="compositionally biased region" description="Polar residues" evidence="1">
    <location>
        <begin position="342"/>
        <end position="355"/>
    </location>
</feature>
<dbReference type="EMBL" id="JAKUCV010007570">
    <property type="protein sequence ID" value="KAJ4822811.1"/>
    <property type="molecule type" value="Genomic_DNA"/>
</dbReference>
<reference evidence="3" key="2">
    <citation type="journal article" date="2023" name="Plants (Basel)">
        <title>Annotation of the Turnera subulata (Passifloraceae) Draft Genome Reveals the S-Locus Evolved after the Divergence of Turneroideae from Passifloroideae in a Stepwise Manner.</title>
        <authorList>
            <person name="Henning P.M."/>
            <person name="Roalson E.H."/>
            <person name="Mir W."/>
            <person name="McCubbin A.G."/>
            <person name="Shore J.S."/>
        </authorList>
    </citation>
    <scope>NUCLEOTIDE SEQUENCE</scope>
    <source>
        <strain evidence="3">F60SS</strain>
    </source>
</reference>
<dbReference type="CDD" id="cd00118">
    <property type="entry name" value="LysM"/>
    <property type="match status" value="1"/>
</dbReference>
<evidence type="ECO:0000259" key="2">
    <source>
        <dbReference type="PROSITE" id="PS51782"/>
    </source>
</evidence>
<dbReference type="PROSITE" id="PS51782">
    <property type="entry name" value="LYSM"/>
    <property type="match status" value="1"/>
</dbReference>
<name>A0A9Q0IXU5_9ROSI</name>
<evidence type="ECO:0000313" key="4">
    <source>
        <dbReference type="Proteomes" id="UP001141552"/>
    </source>
</evidence>
<comment type="caution">
    <text evidence="3">The sequence shown here is derived from an EMBL/GenBank/DDBJ whole genome shotgun (WGS) entry which is preliminary data.</text>
</comment>
<dbReference type="PANTHER" id="PTHR20932:SF55">
    <property type="entry name" value="LYSM DOMAIN-CONTAINING PROTEIN"/>
    <property type="match status" value="1"/>
</dbReference>
<accession>A0A9Q0IXU5</accession>
<dbReference type="PANTHER" id="PTHR20932">
    <property type="entry name" value="LYSM AND PUTATIVE PEPTIDOGLYCAN-BINDING DOMAIN-CONTAINING PROTEIN"/>
    <property type="match status" value="1"/>
</dbReference>
<feature type="region of interest" description="Disordered" evidence="1">
    <location>
        <begin position="315"/>
        <end position="334"/>
    </location>
</feature>
<feature type="region of interest" description="Disordered" evidence="1">
    <location>
        <begin position="246"/>
        <end position="274"/>
    </location>
</feature>
<dbReference type="InterPro" id="IPR018392">
    <property type="entry name" value="LysM"/>
</dbReference>
<dbReference type="AlphaFoldDB" id="A0A9Q0IXU5"/>
<dbReference type="InterPro" id="IPR045030">
    <property type="entry name" value="LYSM1-4"/>
</dbReference>
<reference evidence="3" key="1">
    <citation type="submission" date="2022-02" db="EMBL/GenBank/DDBJ databases">
        <authorList>
            <person name="Henning P.M."/>
            <person name="McCubbin A.G."/>
            <person name="Shore J.S."/>
        </authorList>
    </citation>
    <scope>NUCLEOTIDE SEQUENCE</scope>
    <source>
        <strain evidence="3">F60SS</strain>
        <tissue evidence="3">Leaves</tissue>
    </source>
</reference>
<organism evidence="3 4">
    <name type="scientific">Turnera subulata</name>
    <dbReference type="NCBI Taxonomy" id="218843"/>
    <lineage>
        <taxon>Eukaryota</taxon>
        <taxon>Viridiplantae</taxon>
        <taxon>Streptophyta</taxon>
        <taxon>Embryophyta</taxon>
        <taxon>Tracheophyta</taxon>
        <taxon>Spermatophyta</taxon>
        <taxon>Magnoliopsida</taxon>
        <taxon>eudicotyledons</taxon>
        <taxon>Gunneridae</taxon>
        <taxon>Pentapetalae</taxon>
        <taxon>rosids</taxon>
        <taxon>fabids</taxon>
        <taxon>Malpighiales</taxon>
        <taxon>Passifloraceae</taxon>
        <taxon>Turnera</taxon>
    </lineage>
</organism>
<dbReference type="Gene3D" id="3.10.350.10">
    <property type="entry name" value="LysM domain"/>
    <property type="match status" value="1"/>
</dbReference>
<sequence length="396" mass="42406">MEMAGNGNYINNGGYNTKYSQFCNDYDYDYNDDNNQLDRLLSAAKCRSRLAISSASSSSSAIRTPSPPPISGAGFIEHPVSKLDTLAGVAIKYGVEVADIKKMNGLVTDLQMFALKSLQIPLPGRFPPSCSLSNGSGTPGQNGFGDTAVHRGNSDLLDSFQSLRLKSSLRKVSPAMSSLQGFYGLQPVDSGIASDGCEMALYVKGDSSLLQNSQYLEPSPSCNRPLSLQRKSRSLVNAFSYENNEPSSNWSLGDATGTDPEKSNEKLFRRRQKSVADLTSSSREMLLREETNSGGVFSAITGKGLALRSKAATRTSTFNDSEAGGGSPVADSGLDEFSTVRKSTSASSLQDQESPSIWPVSWKPDLQSLSGAAITRPIFDGLPRAVTSRRNKAALD</sequence>
<keyword evidence="4" id="KW-1185">Reference proteome</keyword>
<feature type="region of interest" description="Disordered" evidence="1">
    <location>
        <begin position="342"/>
        <end position="361"/>
    </location>
</feature>
<proteinExistence type="predicted"/>
<evidence type="ECO:0000313" key="3">
    <source>
        <dbReference type="EMBL" id="KAJ4822811.1"/>
    </source>
</evidence>
<feature type="domain" description="LysM" evidence="2">
    <location>
        <begin position="76"/>
        <end position="120"/>
    </location>
</feature>
<dbReference type="OrthoDB" id="538216at2759"/>